<proteinExistence type="predicted"/>
<dbReference type="PRINTS" id="PR01434">
    <property type="entry name" value="NADHDHGNASE5"/>
</dbReference>
<feature type="transmembrane region" description="Helical" evidence="6">
    <location>
        <begin position="131"/>
        <end position="149"/>
    </location>
</feature>
<feature type="transmembrane region" description="Helical" evidence="6">
    <location>
        <begin position="329"/>
        <end position="346"/>
    </location>
</feature>
<name>A0A511RL13_9DEIN</name>
<keyword evidence="3 6" id="KW-1133">Transmembrane helix</keyword>
<dbReference type="Pfam" id="PF00361">
    <property type="entry name" value="Proton_antipo_M"/>
    <property type="match status" value="1"/>
</dbReference>
<dbReference type="EMBL" id="BJXN01000005">
    <property type="protein sequence ID" value="GEM89506.1"/>
    <property type="molecule type" value="Genomic_DNA"/>
</dbReference>
<dbReference type="InterPro" id="IPR018393">
    <property type="entry name" value="NADHpl_OxRdtase_5_subgr"/>
</dbReference>
<evidence type="ECO:0000313" key="10">
    <source>
        <dbReference type="Proteomes" id="UP000321827"/>
    </source>
</evidence>
<evidence type="ECO:0000256" key="5">
    <source>
        <dbReference type="RuleBase" id="RU000320"/>
    </source>
</evidence>
<evidence type="ECO:0000256" key="3">
    <source>
        <dbReference type="ARBA" id="ARBA00022989"/>
    </source>
</evidence>
<feature type="transmembrane region" description="Helical" evidence="6">
    <location>
        <begin position="200"/>
        <end position="218"/>
    </location>
</feature>
<evidence type="ECO:0000256" key="4">
    <source>
        <dbReference type="ARBA" id="ARBA00023136"/>
    </source>
</evidence>
<feature type="transmembrane region" description="Helical" evidence="6">
    <location>
        <begin position="6"/>
        <end position="22"/>
    </location>
</feature>
<dbReference type="GO" id="GO:0008137">
    <property type="term" value="F:NADH dehydrogenase (ubiquinone) activity"/>
    <property type="evidence" value="ECO:0007669"/>
    <property type="project" value="InterPro"/>
</dbReference>
<dbReference type="GO" id="GO:0016020">
    <property type="term" value="C:membrane"/>
    <property type="evidence" value="ECO:0007669"/>
    <property type="project" value="UniProtKB-SubCell"/>
</dbReference>
<feature type="transmembrane region" description="Helical" evidence="6">
    <location>
        <begin position="34"/>
        <end position="55"/>
    </location>
</feature>
<protein>
    <submittedName>
        <fullName evidence="9">NADH-quinone oxidoreductase subunit 12</fullName>
    </submittedName>
</protein>
<dbReference type="Gene3D" id="1.20.5.2700">
    <property type="match status" value="1"/>
</dbReference>
<evidence type="ECO:0000313" key="9">
    <source>
        <dbReference type="EMBL" id="GEM89506.1"/>
    </source>
</evidence>
<evidence type="ECO:0000256" key="2">
    <source>
        <dbReference type="ARBA" id="ARBA00022692"/>
    </source>
</evidence>
<feature type="transmembrane region" description="Helical" evidence="6">
    <location>
        <begin position="297"/>
        <end position="323"/>
    </location>
</feature>
<comment type="subcellular location">
    <subcellularLocation>
        <location evidence="1">Endomembrane system</location>
        <topology evidence="1">Multi-pass membrane protein</topology>
    </subcellularLocation>
    <subcellularLocation>
        <location evidence="5">Membrane</location>
        <topology evidence="5">Multi-pass membrane protein</topology>
    </subcellularLocation>
</comment>
<feature type="transmembrane region" description="Helical" evidence="6">
    <location>
        <begin position="406"/>
        <end position="430"/>
    </location>
</feature>
<dbReference type="GO" id="GO:0042773">
    <property type="term" value="P:ATP synthesis coupled electron transport"/>
    <property type="evidence" value="ECO:0007669"/>
    <property type="project" value="InterPro"/>
</dbReference>
<dbReference type="InterPro" id="IPR001750">
    <property type="entry name" value="ND/Mrp_TM"/>
</dbReference>
<feature type="transmembrane region" description="Helical" evidence="6">
    <location>
        <begin position="589"/>
        <end position="609"/>
    </location>
</feature>
<dbReference type="GO" id="GO:0003954">
    <property type="term" value="F:NADH dehydrogenase activity"/>
    <property type="evidence" value="ECO:0007669"/>
    <property type="project" value="TreeGrafter"/>
</dbReference>
<evidence type="ECO:0000256" key="6">
    <source>
        <dbReference type="SAM" id="Phobius"/>
    </source>
</evidence>
<keyword evidence="2 5" id="KW-0812">Transmembrane</keyword>
<evidence type="ECO:0000259" key="7">
    <source>
        <dbReference type="Pfam" id="PF00361"/>
    </source>
</evidence>
<organism evidence="9 10">
    <name type="scientific">Oceanithermus desulfurans NBRC 100063</name>
    <dbReference type="NCBI Taxonomy" id="1227550"/>
    <lineage>
        <taxon>Bacteria</taxon>
        <taxon>Thermotogati</taxon>
        <taxon>Deinococcota</taxon>
        <taxon>Deinococci</taxon>
        <taxon>Thermales</taxon>
        <taxon>Thermaceae</taxon>
        <taxon>Oceanithermus</taxon>
    </lineage>
</organism>
<evidence type="ECO:0000256" key="1">
    <source>
        <dbReference type="ARBA" id="ARBA00004127"/>
    </source>
</evidence>
<reference evidence="9 10" key="1">
    <citation type="submission" date="2019-07" db="EMBL/GenBank/DDBJ databases">
        <title>Whole genome shotgun sequence of Oceanithermus desulfurans NBRC 100063.</title>
        <authorList>
            <person name="Hosoyama A."/>
            <person name="Uohara A."/>
            <person name="Ohji S."/>
            <person name="Ichikawa N."/>
        </authorList>
    </citation>
    <scope>NUCLEOTIDE SEQUENCE [LARGE SCALE GENOMIC DNA]</scope>
    <source>
        <strain evidence="9 10">NBRC 100063</strain>
    </source>
</reference>
<keyword evidence="4 6" id="KW-0472">Membrane</keyword>
<dbReference type="InterPro" id="IPR003945">
    <property type="entry name" value="NU5C-like"/>
</dbReference>
<dbReference type="PANTHER" id="PTHR42829">
    <property type="entry name" value="NADH-UBIQUINONE OXIDOREDUCTASE CHAIN 5"/>
    <property type="match status" value="1"/>
</dbReference>
<feature type="domain" description="NADH-Ubiquinone oxidoreductase (complex I) chain 5 N-terminal" evidence="8">
    <location>
        <begin position="66"/>
        <end position="108"/>
    </location>
</feature>
<feature type="transmembrane region" description="Helical" evidence="6">
    <location>
        <begin position="367"/>
        <end position="386"/>
    </location>
</feature>
<dbReference type="PANTHER" id="PTHR42829:SF2">
    <property type="entry name" value="NADH-UBIQUINONE OXIDOREDUCTASE CHAIN 5"/>
    <property type="match status" value="1"/>
</dbReference>
<dbReference type="GO" id="GO:0012505">
    <property type="term" value="C:endomembrane system"/>
    <property type="evidence" value="ECO:0007669"/>
    <property type="project" value="UniProtKB-SubCell"/>
</dbReference>
<sequence>MTMLLLLILLLPLLGFVFLGLFGKHLREPAPGVIASALTGLSFLLVLYGVLTGGAEWAVKDWLPGIPFSLVLDPLSGYMGLVVTGIGFLIHVYAIGYMHGDAGFSRFFAYLNFFIAMMMTLVLAGSYPVMFIGWEGVGLASFLLIGFWYTEKKNADSARKAFITNRIGDLGFLLGMALLYSLFGTLSIAELREAIESSTVLPLALGTAGLLLFVGAVGKSAQVPLMVWLPDAMAGPTPVSALIHAATMVTAGVYLIARSSFLYANLQDVSYFIAVIGLVTAAYGALSALGQWDIKKIVAYSTISQLGYMFLAVGVGAYWIALFHVMTHAFYKALLFMASGSVIHALGGEQDVRKMGGLRKYLPRTHLHGLAGALSLAGFPLLAGFWSKDAIITATLTYPFGGTGFYLAGLAVAFLTAVYAMRWYVLVFLGEYQGSGHPHEAPPVMTVPNDVLALGAVFAGFLALPEPLWNLVEPYLAPALAHVEKHHMALSLEWGLIALSAVVALVGLYLGYLAFTRQALPGWYLTFQTWSSNAFYVDRVYNVLIVNPLKELALVLALFDGFLDTVYIAAAGAGSWLGGLLSKVQTGYVRAYGALMVLGLVAVLVWGVLR</sequence>
<dbReference type="InterPro" id="IPR001516">
    <property type="entry name" value="Proton_antipo_N"/>
</dbReference>
<evidence type="ECO:0000259" key="8">
    <source>
        <dbReference type="Pfam" id="PF00662"/>
    </source>
</evidence>
<feature type="transmembrane region" description="Helical" evidence="6">
    <location>
        <begin position="492"/>
        <end position="515"/>
    </location>
</feature>
<feature type="transmembrane region" description="Helical" evidence="6">
    <location>
        <begin position="552"/>
        <end position="577"/>
    </location>
</feature>
<feature type="transmembrane region" description="Helical" evidence="6">
    <location>
        <begin position="75"/>
        <end position="95"/>
    </location>
</feature>
<dbReference type="NCBIfam" id="NF005141">
    <property type="entry name" value="PRK06590.1"/>
    <property type="match status" value="1"/>
</dbReference>
<dbReference type="Proteomes" id="UP000321827">
    <property type="component" value="Unassembled WGS sequence"/>
</dbReference>
<accession>A0A511RL13</accession>
<feature type="transmembrane region" description="Helical" evidence="6">
    <location>
        <begin position="170"/>
        <end position="188"/>
    </location>
</feature>
<comment type="caution">
    <text evidence="9">The sequence shown here is derived from an EMBL/GenBank/DDBJ whole genome shotgun (WGS) entry which is preliminary data.</text>
</comment>
<dbReference type="GO" id="GO:0015990">
    <property type="term" value="P:electron transport coupled proton transport"/>
    <property type="evidence" value="ECO:0007669"/>
    <property type="project" value="TreeGrafter"/>
</dbReference>
<dbReference type="Pfam" id="PF00662">
    <property type="entry name" value="Proton_antipo_N"/>
    <property type="match status" value="1"/>
</dbReference>
<dbReference type="NCBIfam" id="TIGR01974">
    <property type="entry name" value="NDH_I_L"/>
    <property type="match status" value="1"/>
</dbReference>
<gene>
    <name evidence="9" type="primary">nqo12</name>
    <name evidence="9" type="ORF">ODE01S_09400</name>
</gene>
<feature type="domain" description="NADH:quinone oxidoreductase/Mrp antiporter transmembrane" evidence="7">
    <location>
        <begin position="129"/>
        <end position="397"/>
    </location>
</feature>
<feature type="transmembrane region" description="Helical" evidence="6">
    <location>
        <begin position="269"/>
        <end position="290"/>
    </location>
</feature>
<feature type="transmembrane region" description="Helical" evidence="6">
    <location>
        <begin position="239"/>
        <end position="257"/>
    </location>
</feature>
<feature type="transmembrane region" description="Helical" evidence="6">
    <location>
        <begin position="107"/>
        <end position="125"/>
    </location>
</feature>
<dbReference type="AlphaFoldDB" id="A0A511RL13"/>